<comment type="caution">
    <text evidence="3">The sequence shown here is derived from an EMBL/GenBank/DDBJ whole genome shotgun (WGS) entry which is preliminary data.</text>
</comment>
<feature type="region of interest" description="Disordered" evidence="1">
    <location>
        <begin position="93"/>
        <end position="187"/>
    </location>
</feature>
<protein>
    <recommendedName>
        <fullName evidence="2">PARP catalytic domain-containing protein</fullName>
    </recommendedName>
</protein>
<dbReference type="AlphaFoldDB" id="A0A9P6HLZ3"/>
<organism evidence="3 4">
    <name type="scientific">Thelephora terrestris</name>
    <dbReference type="NCBI Taxonomy" id="56493"/>
    <lineage>
        <taxon>Eukaryota</taxon>
        <taxon>Fungi</taxon>
        <taxon>Dikarya</taxon>
        <taxon>Basidiomycota</taxon>
        <taxon>Agaricomycotina</taxon>
        <taxon>Agaricomycetes</taxon>
        <taxon>Thelephorales</taxon>
        <taxon>Thelephoraceae</taxon>
        <taxon>Thelephora</taxon>
    </lineage>
</organism>
<feature type="domain" description="PARP catalytic" evidence="2">
    <location>
        <begin position="259"/>
        <end position="427"/>
    </location>
</feature>
<dbReference type="Pfam" id="PF00644">
    <property type="entry name" value="PARP"/>
    <property type="match status" value="1"/>
</dbReference>
<proteinExistence type="predicted"/>
<evidence type="ECO:0000256" key="1">
    <source>
        <dbReference type="SAM" id="MobiDB-lite"/>
    </source>
</evidence>
<dbReference type="GO" id="GO:0003950">
    <property type="term" value="F:NAD+ poly-ADP-ribosyltransferase activity"/>
    <property type="evidence" value="ECO:0007669"/>
    <property type="project" value="InterPro"/>
</dbReference>
<feature type="compositionally biased region" description="Low complexity" evidence="1">
    <location>
        <begin position="162"/>
        <end position="175"/>
    </location>
</feature>
<reference evidence="3" key="1">
    <citation type="journal article" date="2020" name="Nat. Commun.">
        <title>Large-scale genome sequencing of mycorrhizal fungi provides insights into the early evolution of symbiotic traits.</title>
        <authorList>
            <person name="Miyauchi S."/>
            <person name="Kiss E."/>
            <person name="Kuo A."/>
            <person name="Drula E."/>
            <person name="Kohler A."/>
            <person name="Sanchez-Garcia M."/>
            <person name="Morin E."/>
            <person name="Andreopoulos B."/>
            <person name="Barry K.W."/>
            <person name="Bonito G."/>
            <person name="Buee M."/>
            <person name="Carver A."/>
            <person name="Chen C."/>
            <person name="Cichocki N."/>
            <person name="Clum A."/>
            <person name="Culley D."/>
            <person name="Crous P.W."/>
            <person name="Fauchery L."/>
            <person name="Girlanda M."/>
            <person name="Hayes R.D."/>
            <person name="Keri Z."/>
            <person name="LaButti K."/>
            <person name="Lipzen A."/>
            <person name="Lombard V."/>
            <person name="Magnuson J."/>
            <person name="Maillard F."/>
            <person name="Murat C."/>
            <person name="Nolan M."/>
            <person name="Ohm R.A."/>
            <person name="Pangilinan J."/>
            <person name="Pereira M.F."/>
            <person name="Perotto S."/>
            <person name="Peter M."/>
            <person name="Pfister S."/>
            <person name="Riley R."/>
            <person name="Sitrit Y."/>
            <person name="Stielow J.B."/>
            <person name="Szollosi G."/>
            <person name="Zifcakova L."/>
            <person name="Stursova M."/>
            <person name="Spatafora J.W."/>
            <person name="Tedersoo L."/>
            <person name="Vaario L.M."/>
            <person name="Yamada A."/>
            <person name="Yan M."/>
            <person name="Wang P."/>
            <person name="Xu J."/>
            <person name="Bruns T."/>
            <person name="Baldrian P."/>
            <person name="Vilgalys R."/>
            <person name="Dunand C."/>
            <person name="Henrissat B."/>
            <person name="Grigoriev I.V."/>
            <person name="Hibbett D."/>
            <person name="Nagy L.G."/>
            <person name="Martin F.M."/>
        </authorList>
    </citation>
    <scope>NUCLEOTIDE SEQUENCE</scope>
    <source>
        <strain evidence="3">UH-Tt-Lm1</strain>
    </source>
</reference>
<dbReference type="PANTHER" id="PTHR31681">
    <property type="entry name" value="C2H2-LIKE ZINC FINGER PROTEIN"/>
    <property type="match status" value="1"/>
</dbReference>
<name>A0A9P6HLZ3_9AGAM</name>
<accession>A0A9P6HLZ3</accession>
<dbReference type="Gene3D" id="3.90.228.10">
    <property type="match status" value="1"/>
</dbReference>
<dbReference type="SUPFAM" id="SSF56399">
    <property type="entry name" value="ADP-ribosylation"/>
    <property type="match status" value="1"/>
</dbReference>
<dbReference type="EMBL" id="WIUZ02000002">
    <property type="protein sequence ID" value="KAF9790513.1"/>
    <property type="molecule type" value="Genomic_DNA"/>
</dbReference>
<dbReference type="OrthoDB" id="9514740at2759"/>
<evidence type="ECO:0000313" key="3">
    <source>
        <dbReference type="EMBL" id="KAF9790513.1"/>
    </source>
</evidence>
<feature type="compositionally biased region" description="Pro residues" evidence="1">
    <location>
        <begin position="100"/>
        <end position="161"/>
    </location>
</feature>
<dbReference type="InterPro" id="IPR012317">
    <property type="entry name" value="Poly(ADP-ribose)pol_cat_dom"/>
</dbReference>
<evidence type="ECO:0000259" key="2">
    <source>
        <dbReference type="Pfam" id="PF00644"/>
    </source>
</evidence>
<reference evidence="3" key="2">
    <citation type="submission" date="2020-11" db="EMBL/GenBank/DDBJ databases">
        <authorList>
            <consortium name="DOE Joint Genome Institute"/>
            <person name="Kuo A."/>
            <person name="Miyauchi S."/>
            <person name="Kiss E."/>
            <person name="Drula E."/>
            <person name="Kohler A."/>
            <person name="Sanchez-Garcia M."/>
            <person name="Andreopoulos B."/>
            <person name="Barry K.W."/>
            <person name="Bonito G."/>
            <person name="Buee M."/>
            <person name="Carver A."/>
            <person name="Chen C."/>
            <person name="Cichocki N."/>
            <person name="Clum A."/>
            <person name="Culley D."/>
            <person name="Crous P.W."/>
            <person name="Fauchery L."/>
            <person name="Girlanda M."/>
            <person name="Hayes R."/>
            <person name="Keri Z."/>
            <person name="Labutti K."/>
            <person name="Lipzen A."/>
            <person name="Lombard V."/>
            <person name="Magnuson J."/>
            <person name="Maillard F."/>
            <person name="Morin E."/>
            <person name="Murat C."/>
            <person name="Nolan M."/>
            <person name="Ohm R."/>
            <person name="Pangilinan J."/>
            <person name="Pereira M."/>
            <person name="Perotto S."/>
            <person name="Peter M."/>
            <person name="Riley R."/>
            <person name="Sitrit Y."/>
            <person name="Stielow B."/>
            <person name="Szollosi G."/>
            <person name="Zifcakova L."/>
            <person name="Stursova M."/>
            <person name="Spatafora J.W."/>
            <person name="Tedersoo L."/>
            <person name="Vaario L.-M."/>
            <person name="Yamada A."/>
            <person name="Yan M."/>
            <person name="Wang P."/>
            <person name="Xu J."/>
            <person name="Bruns T."/>
            <person name="Baldrian P."/>
            <person name="Vilgalys R."/>
            <person name="Henrissat B."/>
            <person name="Grigoriev I.V."/>
            <person name="Hibbett D."/>
            <person name="Nagy L.G."/>
            <person name="Martin F.M."/>
        </authorList>
    </citation>
    <scope>NUCLEOTIDE SEQUENCE</scope>
    <source>
        <strain evidence="3">UH-Tt-Lm1</strain>
    </source>
</reference>
<gene>
    <name evidence="3" type="ORF">BJ322DRAFT_395572</name>
</gene>
<dbReference type="PANTHER" id="PTHR31681:SF3">
    <property type="entry name" value="OS04G0690100 PROTEIN"/>
    <property type="match status" value="1"/>
</dbReference>
<dbReference type="Proteomes" id="UP000736335">
    <property type="component" value="Unassembled WGS sequence"/>
</dbReference>
<sequence length="452" mass="48560">MFALFSPSLAITSPPTCPNCNHIPVLSNPATGGYFDYCSRTCATQAKNSAQNQRNGQPGSLCEQCKRRPKFSNGINAYRYCGRTCAKLAANSPFNQANPPTNPPTNPPPTSPPSTNPPPTNPPPTNPPPTNPPPTNPPPTNPPPANPPPANPPPANPPPANPLVNAPVNPPSLARPAPPQPAASGKTCRSRWCTRPVFIHNDGTPGDYCTMTHKKWGEYGCISCRAGSRSSASVLCQTCYDNELKKAPAIVQVPEDHNNYKSIESQFKQTWKGTACPEVKAIYKVIVAEASMKQYKKYLDGVEAKGNFVAMGKSRGNENRRWHGTTRKCQLGDIGNKTFCADAGCALCCIIKTSFNMAKSNTGLFGRGIYTSATSSKSDGYSKNVGITSVWKAMLLNTVAVGNGKKVTLVDTSLTQPPPGYDSILAERSNDELIVYNDDAVRPSYLVMYKSP</sequence>
<keyword evidence="4" id="KW-1185">Reference proteome</keyword>
<evidence type="ECO:0000313" key="4">
    <source>
        <dbReference type="Proteomes" id="UP000736335"/>
    </source>
</evidence>
<dbReference type="PRINTS" id="PR01217">
    <property type="entry name" value="PRICHEXTENSN"/>
</dbReference>